<dbReference type="AlphaFoldDB" id="A0A5S5DAU2"/>
<dbReference type="NCBIfam" id="TIGR04056">
    <property type="entry name" value="OMP_RagA_SusC"/>
    <property type="match status" value="1"/>
</dbReference>
<dbReference type="OrthoDB" id="9768177at2"/>
<comment type="caution">
    <text evidence="5">The sequence shown here is derived from an EMBL/GenBank/DDBJ whole genome shotgun (WGS) entry which is preliminary data.</text>
</comment>
<reference evidence="5 6" key="1">
    <citation type="submission" date="2019-07" db="EMBL/GenBank/DDBJ databases">
        <title>Genomic Encyclopedia of Archaeal and Bacterial Type Strains, Phase II (KMG-II): from individual species to whole genera.</title>
        <authorList>
            <person name="Goeker M."/>
        </authorList>
    </citation>
    <scope>NUCLEOTIDE SEQUENCE [LARGE SCALE GENOMIC DNA]</scope>
    <source>
        <strain evidence="5 6">DSM 18850</strain>
    </source>
</reference>
<keyword evidence="6" id="KW-1185">Reference proteome</keyword>
<gene>
    <name evidence="5" type="ORF">BC792_11711</name>
</gene>
<feature type="domain" description="TonB-dependent receptor plug" evidence="4">
    <location>
        <begin position="67"/>
        <end position="193"/>
    </location>
</feature>
<evidence type="ECO:0000256" key="1">
    <source>
        <dbReference type="ARBA" id="ARBA00004442"/>
    </source>
</evidence>
<dbReference type="InterPro" id="IPR023996">
    <property type="entry name" value="TonB-dep_OMP_SusC/RagA"/>
</dbReference>
<keyword evidence="2" id="KW-0472">Membrane</keyword>
<evidence type="ECO:0000256" key="3">
    <source>
        <dbReference type="ARBA" id="ARBA00023237"/>
    </source>
</evidence>
<evidence type="ECO:0000259" key="4">
    <source>
        <dbReference type="Pfam" id="PF07715"/>
    </source>
</evidence>
<evidence type="ECO:0000313" key="6">
    <source>
        <dbReference type="Proteomes" id="UP000325105"/>
    </source>
</evidence>
<keyword evidence="3" id="KW-0998">Cell outer membrane</keyword>
<comment type="subcellular location">
    <subcellularLocation>
        <location evidence="1">Cell outer membrane</location>
    </subcellularLocation>
</comment>
<evidence type="ECO:0000256" key="2">
    <source>
        <dbReference type="ARBA" id="ARBA00023136"/>
    </source>
</evidence>
<organism evidence="5 6">
    <name type="scientific">Sphingobacterium allocomposti</name>
    <dbReference type="NCBI Taxonomy" id="415956"/>
    <lineage>
        <taxon>Bacteria</taxon>
        <taxon>Pseudomonadati</taxon>
        <taxon>Bacteroidota</taxon>
        <taxon>Sphingobacteriia</taxon>
        <taxon>Sphingobacteriales</taxon>
        <taxon>Sphingobacteriaceae</taxon>
        <taxon>Sphingobacterium</taxon>
    </lineage>
</organism>
<dbReference type="Proteomes" id="UP000325105">
    <property type="component" value="Unassembled WGS sequence"/>
</dbReference>
<dbReference type="InterPro" id="IPR037066">
    <property type="entry name" value="Plug_dom_sf"/>
</dbReference>
<dbReference type="SUPFAM" id="SSF56935">
    <property type="entry name" value="Porins"/>
    <property type="match status" value="1"/>
</dbReference>
<sequence>MYMKEKFPYTCNIGVLVVSILLSQIQLFGHNRTGNHVGAFVTVQDTVPQLLDSVFELNFKNIRPSSVHKSAADIALYGYATIPQSLKGEAAGLYVTEHSGEPGTPNYMFVRGISTPIFSHKDVYLNQPLVVLDGIPLISPHPFSYAIQAYDIDRIGPENNLLSNIEIDNIASIEVLKDPATIAVYGPMAANGVIKITSKKSAKNDKKRIGVNSFIGMSQRPHVNTINGSFENRFRQQFYDLYTTNGRYDEDESYPIYLSDSLNSRYYGPSNWSDSYYNNGMNYGINAAISGGGSRSNFQFSLGHLQNAGIAEDTKFRKYGARFQLDLQPLKWLFFHTSINGTRLARDRNKNLRNRYAMMSYIPDLSAPLAPNREAYDAYRNEYNKSFDDNYSNILEGNMMVNIQFSSFKLQSRLMVDYNEGFRDLFYPSTLMENNNFASNYYGYNQRLIFDNVASFDWRLNKHSNLQLDAANILQWDQHKYNYAYAYKGVNDFIKINLLESDPNNGNYLNPTAFPRQLVFKFLDRTRHNLVSFYGRGTYNLLDKYTASVLLRYDGSSNAQPTSRWLFTPSVALGWNIKNEFLQDNPLYESFKIRASAGRLGILNIYDHIAQGPNYTAQIGYTGNVIVPGYNGMAALVRPYADGWIGYDMPWAYTDQVNVGLDFQLSKRNIYFSLDAYVKHNKNQALTMPAYAEYGYEYTLEPGMDVRNTGVELALGGDFISAGQFRWNSGINVGFNNNRLTALPGGREEVIVQNRMLKVGERIDAFWILENEGIYQSDADIPEVDGIKMNYNGTAFKAGDPIWRDQNGDNRITAQDRVLRGNYIPKVAGSWQHNFFYRNFDLKLNFYFNLGREIINQEMSRRFDFINNENSGNINAVKEITYWEKRGDYAKYPLYNPWSTVNAYQANQDLFLENGSFLKLRQVSLGYDFSNILASSLDGGKLYAYVTANNLFTVSNYSGRDPEIANYLGYDEGYNMLIPRTFLMGFKLNF</sequence>
<protein>
    <submittedName>
        <fullName evidence="5">TonB-linked SusC/RagA family outer membrane protein</fullName>
    </submittedName>
</protein>
<dbReference type="InterPro" id="IPR036942">
    <property type="entry name" value="Beta-barrel_TonB_sf"/>
</dbReference>
<dbReference type="Gene3D" id="2.40.170.20">
    <property type="entry name" value="TonB-dependent receptor, beta-barrel domain"/>
    <property type="match status" value="1"/>
</dbReference>
<dbReference type="Gene3D" id="2.170.130.10">
    <property type="entry name" value="TonB-dependent receptor, plug domain"/>
    <property type="match status" value="1"/>
</dbReference>
<dbReference type="InterPro" id="IPR012910">
    <property type="entry name" value="Plug_dom"/>
</dbReference>
<dbReference type="EMBL" id="VNHX01000017">
    <property type="protein sequence ID" value="TYP92236.1"/>
    <property type="molecule type" value="Genomic_DNA"/>
</dbReference>
<accession>A0A5S5DAU2</accession>
<name>A0A5S5DAU2_9SPHI</name>
<dbReference type="Pfam" id="PF07715">
    <property type="entry name" value="Plug"/>
    <property type="match status" value="1"/>
</dbReference>
<proteinExistence type="predicted"/>
<evidence type="ECO:0000313" key="5">
    <source>
        <dbReference type="EMBL" id="TYP92236.1"/>
    </source>
</evidence>
<dbReference type="GO" id="GO:0009279">
    <property type="term" value="C:cell outer membrane"/>
    <property type="evidence" value="ECO:0007669"/>
    <property type="project" value="UniProtKB-SubCell"/>
</dbReference>